<dbReference type="RefSeq" id="WP_344790635.1">
    <property type="nucleotide sequence ID" value="NZ_BAABBV010000001.1"/>
</dbReference>
<evidence type="ECO:0000256" key="1">
    <source>
        <dbReference type="SAM" id="Phobius"/>
    </source>
</evidence>
<evidence type="ECO:0008006" key="4">
    <source>
        <dbReference type="Google" id="ProtNLM"/>
    </source>
</evidence>
<protein>
    <recommendedName>
        <fullName evidence="4">Pilus assembly protein</fullName>
    </recommendedName>
</protein>
<keyword evidence="1" id="KW-0812">Transmembrane</keyword>
<comment type="caution">
    <text evidence="2">The sequence shown here is derived from an EMBL/GenBank/DDBJ whole genome shotgun (WGS) entry which is preliminary data.</text>
</comment>
<dbReference type="EMBL" id="BAABBV010000001">
    <property type="protein sequence ID" value="GAA4157853.1"/>
    <property type="molecule type" value="Genomic_DNA"/>
</dbReference>
<keyword evidence="1" id="KW-0472">Membrane</keyword>
<dbReference type="Proteomes" id="UP001415169">
    <property type="component" value="Unassembled WGS sequence"/>
</dbReference>
<organism evidence="2 3">
    <name type="scientific">Gryllotalpicola daejeonensis</name>
    <dbReference type="NCBI Taxonomy" id="993087"/>
    <lineage>
        <taxon>Bacteria</taxon>
        <taxon>Bacillati</taxon>
        <taxon>Actinomycetota</taxon>
        <taxon>Actinomycetes</taxon>
        <taxon>Micrococcales</taxon>
        <taxon>Microbacteriaceae</taxon>
        <taxon>Gryllotalpicola</taxon>
    </lineage>
</organism>
<evidence type="ECO:0000313" key="3">
    <source>
        <dbReference type="Proteomes" id="UP001415169"/>
    </source>
</evidence>
<name>A0ABP7ZHA4_9MICO</name>
<accession>A0ABP7ZHA4</accession>
<reference evidence="2" key="2">
    <citation type="submission" date="2023-12" db="EMBL/GenBank/DDBJ databases">
        <authorList>
            <person name="Sun Q."/>
            <person name="Inoue M."/>
        </authorList>
    </citation>
    <scope>NUCLEOTIDE SEQUENCE</scope>
    <source>
        <strain evidence="2">JCM 17590</strain>
    </source>
</reference>
<evidence type="ECO:0000313" key="2">
    <source>
        <dbReference type="EMBL" id="GAA4157853.1"/>
    </source>
</evidence>
<gene>
    <name evidence="2" type="ORF">GCM10022286_09850</name>
</gene>
<keyword evidence="3" id="KW-1185">Reference proteome</keyword>
<keyword evidence="1" id="KW-1133">Transmembrane helix</keyword>
<reference evidence="2" key="1">
    <citation type="journal article" date="2014" name="Int. J. Syst. Evol. Microbiol.">
        <title>Complete genome of a new Firmicutes species belonging to the dominant human colonic microbiota ('Ruminococcus bicirculans') reveals two chromosomes and a selective capacity to utilize plant glucans.</title>
        <authorList>
            <consortium name="NISC Comparative Sequencing Program"/>
            <person name="Wegmann U."/>
            <person name="Louis P."/>
            <person name="Goesmann A."/>
            <person name="Henrissat B."/>
            <person name="Duncan S.H."/>
            <person name="Flint H.J."/>
        </authorList>
    </citation>
    <scope>NUCLEOTIDE SEQUENCE</scope>
    <source>
        <strain evidence="2">JCM 17590</strain>
    </source>
</reference>
<feature type="transmembrane region" description="Helical" evidence="1">
    <location>
        <begin position="21"/>
        <end position="42"/>
    </location>
</feature>
<sequence>MRPWMPARKLADEDGNAPIEFLVGGVILLVPLVYLGIALAAIQGASLATEGAAREAARVYVSAATDASGRTAADRAVTVALADRRLPRRDGDLELSCEGAAPGGDCLETGTRVTATIHTEVALPFIPPIFGLDKAARVPVEATATAPVFRLGEAP</sequence>
<proteinExistence type="predicted"/>